<evidence type="ECO:0000313" key="3">
    <source>
        <dbReference type="EMBL" id="SDP24296.1"/>
    </source>
</evidence>
<dbReference type="OrthoDB" id="4480325at2"/>
<evidence type="ECO:0000256" key="1">
    <source>
        <dbReference type="SAM" id="MobiDB-lite"/>
    </source>
</evidence>
<protein>
    <submittedName>
        <fullName evidence="3">Uncharacterized protein</fullName>
    </submittedName>
</protein>
<organism evidence="3 4">
    <name type="scientific">Actinokineospora alba</name>
    <dbReference type="NCBI Taxonomy" id="504798"/>
    <lineage>
        <taxon>Bacteria</taxon>
        <taxon>Bacillati</taxon>
        <taxon>Actinomycetota</taxon>
        <taxon>Actinomycetes</taxon>
        <taxon>Pseudonocardiales</taxon>
        <taxon>Pseudonocardiaceae</taxon>
        <taxon>Actinokineospora</taxon>
    </lineage>
</organism>
<dbReference type="STRING" id="504798.SAMN05421871_104290"/>
<dbReference type="PROSITE" id="PS51257">
    <property type="entry name" value="PROKAR_LIPOPROTEIN"/>
    <property type="match status" value="1"/>
</dbReference>
<dbReference type="AlphaFoldDB" id="A0A1H0R5G1"/>
<gene>
    <name evidence="3" type="ORF">SAMN05192558_107291</name>
</gene>
<dbReference type="RefSeq" id="WP_133794852.1">
    <property type="nucleotide sequence ID" value="NZ_FNDV01000004.1"/>
</dbReference>
<dbReference type="Proteomes" id="UP000199651">
    <property type="component" value="Unassembled WGS sequence"/>
</dbReference>
<name>A0A1H0R5G1_9PSEU</name>
<accession>A0A1H0R5G1</accession>
<feature type="chain" id="PRO_5038947509" evidence="2">
    <location>
        <begin position="21"/>
        <end position="186"/>
    </location>
</feature>
<sequence length="186" mass="19521">MTRTVSNMACVASGILLAVACGSPGPEVEPTTSATVGGEPTIVVRGKPYTCETIANLIEPCGRDTQEIFDRFGDRIDRYVNGGGLGPLDNSVFIFEDVAYVGLTACTYQRQSKSQADYVAFLLGDADLSAKLEAARGDRVTGLQPAWNRALRFLCAENLPAQPGTAGADDGHIPGVGTRSPGQVTP</sequence>
<reference evidence="4" key="1">
    <citation type="submission" date="2016-10" db="EMBL/GenBank/DDBJ databases">
        <authorList>
            <person name="Varghese N."/>
            <person name="Submissions S."/>
        </authorList>
    </citation>
    <scope>NUCLEOTIDE SEQUENCE [LARGE SCALE GENOMIC DNA]</scope>
    <source>
        <strain evidence="4">IBRC-M 10655</strain>
    </source>
</reference>
<feature type="signal peptide" evidence="2">
    <location>
        <begin position="1"/>
        <end position="20"/>
    </location>
</feature>
<evidence type="ECO:0000256" key="2">
    <source>
        <dbReference type="SAM" id="SignalP"/>
    </source>
</evidence>
<keyword evidence="4" id="KW-1185">Reference proteome</keyword>
<proteinExistence type="predicted"/>
<keyword evidence="2" id="KW-0732">Signal</keyword>
<evidence type="ECO:0000313" key="4">
    <source>
        <dbReference type="Proteomes" id="UP000199651"/>
    </source>
</evidence>
<feature type="region of interest" description="Disordered" evidence="1">
    <location>
        <begin position="164"/>
        <end position="186"/>
    </location>
</feature>
<dbReference type="EMBL" id="FNJB01000007">
    <property type="protein sequence ID" value="SDP24296.1"/>
    <property type="molecule type" value="Genomic_DNA"/>
</dbReference>